<feature type="transmembrane region" description="Helical" evidence="1">
    <location>
        <begin position="37"/>
        <end position="55"/>
    </location>
</feature>
<evidence type="ECO:0000313" key="3">
    <source>
        <dbReference type="EMBL" id="CAF1278731.1"/>
    </source>
</evidence>
<feature type="transmembrane region" description="Helical" evidence="1">
    <location>
        <begin position="862"/>
        <end position="882"/>
    </location>
</feature>
<feature type="transmembrane region" description="Helical" evidence="1">
    <location>
        <begin position="800"/>
        <end position="826"/>
    </location>
</feature>
<accession>A0A815C6D4</accession>
<feature type="transmembrane region" description="Helical" evidence="1">
    <location>
        <begin position="387"/>
        <end position="409"/>
    </location>
</feature>
<dbReference type="Proteomes" id="UP000663828">
    <property type="component" value="Unassembled WGS sequence"/>
</dbReference>
<evidence type="ECO:0000313" key="4">
    <source>
        <dbReference type="Proteomes" id="UP000663828"/>
    </source>
</evidence>
<comment type="caution">
    <text evidence="3">The sequence shown here is derived from an EMBL/GenBank/DDBJ whole genome shotgun (WGS) entry which is preliminary data.</text>
</comment>
<gene>
    <name evidence="3" type="ORF">EDS130_LOCUS29426</name>
    <name evidence="2" type="ORF">XAT740_LOCUS22407</name>
</gene>
<feature type="transmembrane region" description="Helical" evidence="1">
    <location>
        <begin position="463"/>
        <end position="481"/>
    </location>
</feature>
<dbReference type="AlphaFoldDB" id="A0A815C6D4"/>
<keyword evidence="4" id="KW-1185">Reference proteome</keyword>
<evidence type="ECO:0000313" key="2">
    <source>
        <dbReference type="EMBL" id="CAF1177877.1"/>
    </source>
</evidence>
<dbReference type="EMBL" id="CAJNOR010001650">
    <property type="protein sequence ID" value="CAF1177877.1"/>
    <property type="molecule type" value="Genomic_DNA"/>
</dbReference>
<keyword evidence="1" id="KW-0812">Transmembrane</keyword>
<sequence length="1233" mass="141508">MNTVKNYILTLNLFRSNRNEEEVTDHQLESNLIATRVYLITLVMVLLGIGLATKLKIETKTLVIDQPTQSQFESLVDPSCPCSKSSLPYSEFISHEPLFHQVCSSDFISNQWIESFYFGNITTNYLASDYRAIASAFSQALKSFCQLSKEKVAESLLLFETTSMINTYALSQSILESEVQSTIDRFQRTAPNQFRTQVELINQIILVNELLNGLETCLFPSLRAGDVGFRVQLNINGFQHNNESWCWCLESFICEEPSGIYNEYAIDTKGYISLDYKPIMSVPGIMTGLMPVNTLLQSSLECFFNEICLHRILQYSKTPNAKFNVMTPLATSRFNVNSTVQSIIDRLMVEDWGSMISFEKYYTQCAPIMCRYSINERPDYFTVSSRLIGLLGGLCTVLSIIVPLIVNFIRRRPTDEITEAISMRERICRLVLSVKKNLVELNLFNDNSDNERFISDQRIATRIYILILLIVLIILTFYSSLSREVHRETIQKPTQSEYGYLLSIYSSTLECPCSLISIQRNTFMEMEPEYHQVCSSDFVSSVWIDYTNQGIAAGEYFYYLDYKGNAGAQFQLLAIFCQQAKQIITDALQLFLQDDIVTSQVLSPELFSLQMNGLIRDWQLETIKSFNRTFQLIQTTQQGNQLINAYFNFKLNFSDTGEIIPYPLTYFDDQTNSTCNCAISKSCGTLMAFYDFDPFTYNFTRLDTIPNFYTSCIPVQALLDSSLECFYNQTCMNKIALYLPLGNSSFTIMNSSKNQNNERIELIINRLFVDKWSSNLSFYNYYQVCSPQTCTFEYTRQHDFLFLITTVISVFGGLTIGLTIMISILLEIVQKLRSNRSFFDHIDAMKQWTLSLMKEKYLPNRLKLLLLVIILVVLFLFSSFQLETKTIQIFKPSIEIYENLFKKYPNTLQCPCSKVSISYEVLINVSVINYHQVCRSSFISNQWIEAIFSDKNFTQFDLMDFRSTSSAFFQLLASLCQLSKETVNDGLSQLKATKFINAHILSRVTFNDQIQSFINQFQVSMTNAFLNTLHLVRQITNDNTLMTLRGTNWQWKKMTNDTFRADATVRTKPTHYGTCDCGLSSQCVQPAVVAKNNTIPGLYVGCYPLEALLTSSLQCFLDSSCFQQIQLQNTSFNPLDSYIASRFPQNASVETLINQLMVEEWSKSIFYEKYFNECYPLSCTYSYFQHRGSIDVLTNIIGLYGGLVISVKVIVHILLNAYKSSKRRSNRVEPISN</sequence>
<keyword evidence="1" id="KW-1133">Transmembrane helix</keyword>
<protein>
    <submittedName>
        <fullName evidence="3">Uncharacterized protein</fullName>
    </submittedName>
</protein>
<organism evidence="3 5">
    <name type="scientific">Adineta ricciae</name>
    <name type="common">Rotifer</name>
    <dbReference type="NCBI Taxonomy" id="249248"/>
    <lineage>
        <taxon>Eukaryota</taxon>
        <taxon>Metazoa</taxon>
        <taxon>Spiralia</taxon>
        <taxon>Gnathifera</taxon>
        <taxon>Rotifera</taxon>
        <taxon>Eurotatoria</taxon>
        <taxon>Bdelloidea</taxon>
        <taxon>Adinetida</taxon>
        <taxon>Adinetidae</taxon>
        <taxon>Adineta</taxon>
    </lineage>
</organism>
<keyword evidence="1" id="KW-0472">Membrane</keyword>
<reference evidence="3" key="1">
    <citation type="submission" date="2021-02" db="EMBL/GenBank/DDBJ databases">
        <authorList>
            <person name="Nowell W R."/>
        </authorList>
    </citation>
    <scope>NUCLEOTIDE SEQUENCE</scope>
</reference>
<dbReference type="OrthoDB" id="10434674at2759"/>
<dbReference type="EMBL" id="CAJNOJ010000199">
    <property type="protein sequence ID" value="CAF1278731.1"/>
    <property type="molecule type" value="Genomic_DNA"/>
</dbReference>
<evidence type="ECO:0000313" key="5">
    <source>
        <dbReference type="Proteomes" id="UP000663852"/>
    </source>
</evidence>
<feature type="transmembrane region" description="Helical" evidence="1">
    <location>
        <begin position="1197"/>
        <end position="1218"/>
    </location>
</feature>
<name>A0A815C6D4_ADIRI</name>
<dbReference type="Proteomes" id="UP000663852">
    <property type="component" value="Unassembled WGS sequence"/>
</dbReference>
<evidence type="ECO:0000256" key="1">
    <source>
        <dbReference type="SAM" id="Phobius"/>
    </source>
</evidence>
<proteinExistence type="predicted"/>